<comment type="caution">
    <text evidence="1">The sequence shown here is derived from an EMBL/GenBank/DDBJ whole genome shotgun (WGS) entry which is preliminary data.</text>
</comment>
<dbReference type="Proteomes" id="UP000218164">
    <property type="component" value="Unassembled WGS sequence"/>
</dbReference>
<evidence type="ECO:0000313" key="2">
    <source>
        <dbReference type="Proteomes" id="UP000218164"/>
    </source>
</evidence>
<proteinExistence type="predicted"/>
<keyword evidence="2" id="KW-1185">Reference proteome</keyword>
<dbReference type="RefSeq" id="WP_245859629.1">
    <property type="nucleotide sequence ID" value="NZ_LMVP01000001.1"/>
</dbReference>
<organism evidence="1 2">
    <name type="scientific">Methanosarcina spelaei</name>
    <dbReference type="NCBI Taxonomy" id="1036679"/>
    <lineage>
        <taxon>Archaea</taxon>
        <taxon>Methanobacteriati</taxon>
        <taxon>Methanobacteriota</taxon>
        <taxon>Stenosarchaea group</taxon>
        <taxon>Methanomicrobia</taxon>
        <taxon>Methanosarcinales</taxon>
        <taxon>Methanosarcinaceae</taxon>
        <taxon>Methanosarcina</taxon>
    </lineage>
</organism>
<gene>
    <name evidence="1" type="ORF">ASJ81_01060</name>
</gene>
<dbReference type="EMBL" id="LMVP01000001">
    <property type="protein sequence ID" value="PAV14540.1"/>
    <property type="molecule type" value="Genomic_DNA"/>
</dbReference>
<dbReference type="AlphaFoldDB" id="A0A2A2HZK4"/>
<evidence type="ECO:0000313" key="1">
    <source>
        <dbReference type="EMBL" id="PAV14540.1"/>
    </source>
</evidence>
<protein>
    <submittedName>
        <fullName evidence="1">Uncharacterized protein</fullName>
    </submittedName>
</protein>
<accession>A0A2A2HZK4</accession>
<name>A0A2A2HZK4_9EURY</name>
<reference evidence="1 2" key="1">
    <citation type="journal article" date="2017" name="BMC Genomics">
        <title>Genomic analysis of methanogenic archaea reveals a shift towards energy conservation.</title>
        <authorList>
            <person name="Gilmore S.P."/>
            <person name="Henske J.K."/>
            <person name="Sexton J.A."/>
            <person name="Solomon K.V."/>
            <person name="Seppala S."/>
            <person name="Yoo J.I."/>
            <person name="Huyett L.M."/>
            <person name="Pressman A."/>
            <person name="Cogan J.Z."/>
            <person name="Kivenson V."/>
            <person name="Peng X."/>
            <person name="Tan Y."/>
            <person name="Valentine D.L."/>
            <person name="O'Malley M.A."/>
        </authorList>
    </citation>
    <scope>NUCLEOTIDE SEQUENCE [LARGE SCALE GENOMIC DNA]</scope>
    <source>
        <strain evidence="1 2">MC-15</strain>
    </source>
</reference>
<sequence length="246" mass="27756">MKMKSIRILVLAMLLIGMVLVPAVSAQKENSITSDKPSELEQGLIDALNSNTKGLSKDVMIANYCKANKDKISIPKNDTVPGKDNLRTYQLKDGSAITFTNKSFFYISGLKEDANNEIVAKNINTAAGDSYTGMLTAYKKFYSYPFGSLLFTINAKGYYKYNGATVTAYYYDSWYTRGVAQIWQVSNWEEGGYNYDTHTLSEIYGRGNFHWGIEYQGVGWVIEDYLCTVKSQCDKNGNYQFLYSIH</sequence>